<keyword evidence="1" id="KW-0812">Transmembrane</keyword>
<dbReference type="EMBL" id="JAUSRG010000014">
    <property type="protein sequence ID" value="MDP9906754.1"/>
    <property type="molecule type" value="Genomic_DNA"/>
</dbReference>
<proteinExistence type="predicted"/>
<evidence type="ECO:0000256" key="1">
    <source>
        <dbReference type="SAM" id="Phobius"/>
    </source>
</evidence>
<keyword evidence="1" id="KW-0472">Membrane</keyword>
<keyword evidence="1" id="KW-1133">Transmembrane helix</keyword>
<name>A0AAW8DIW4_9MICC</name>
<organism evidence="2 5">
    <name type="scientific">Arthrobacter bambusae</name>
    <dbReference type="NCBI Taxonomy" id="1338426"/>
    <lineage>
        <taxon>Bacteria</taxon>
        <taxon>Bacillati</taxon>
        <taxon>Actinomycetota</taxon>
        <taxon>Actinomycetes</taxon>
        <taxon>Micrococcales</taxon>
        <taxon>Micrococcaceae</taxon>
        <taxon>Arthrobacter</taxon>
    </lineage>
</organism>
<dbReference type="Proteomes" id="UP001242995">
    <property type="component" value="Unassembled WGS sequence"/>
</dbReference>
<feature type="transmembrane region" description="Helical" evidence="1">
    <location>
        <begin position="12"/>
        <end position="36"/>
    </location>
</feature>
<dbReference type="AlphaFoldDB" id="A0AAW8DIW4"/>
<evidence type="ECO:0008006" key="6">
    <source>
        <dbReference type="Google" id="ProtNLM"/>
    </source>
</evidence>
<evidence type="ECO:0000313" key="3">
    <source>
        <dbReference type="EMBL" id="MDQ0182471.1"/>
    </source>
</evidence>
<reference evidence="2 4" key="1">
    <citation type="submission" date="2023-07" db="EMBL/GenBank/DDBJ databases">
        <title>Sorghum-associated microbial communities from plants grown in Nebraska, USA.</title>
        <authorList>
            <person name="Schachtman D."/>
        </authorList>
    </citation>
    <scope>NUCLEOTIDE SEQUENCE</scope>
    <source>
        <strain evidence="2">DS1006</strain>
        <strain evidence="3 4">DS1016</strain>
    </source>
</reference>
<evidence type="ECO:0000313" key="4">
    <source>
        <dbReference type="Proteomes" id="UP001230951"/>
    </source>
</evidence>
<evidence type="ECO:0000313" key="2">
    <source>
        <dbReference type="EMBL" id="MDP9906754.1"/>
    </source>
</evidence>
<keyword evidence="4" id="KW-1185">Reference proteome</keyword>
<comment type="caution">
    <text evidence="2">The sequence shown here is derived from an EMBL/GenBank/DDBJ whole genome shotgun (WGS) entry which is preliminary data.</text>
</comment>
<protein>
    <recommendedName>
        <fullName evidence="6">Secreted protein</fullName>
    </recommendedName>
</protein>
<dbReference type="EMBL" id="JAUSTF010000012">
    <property type="protein sequence ID" value="MDQ0182471.1"/>
    <property type="molecule type" value="Genomic_DNA"/>
</dbReference>
<sequence>MFDGGPSWVRYGAWLAPAFGPALLCLLFPVSGSDLAERGRTRKRDPFYAGCRNTGLFGLVRQSPSAARSAKVIRKRA</sequence>
<evidence type="ECO:0000313" key="5">
    <source>
        <dbReference type="Proteomes" id="UP001242995"/>
    </source>
</evidence>
<dbReference type="Proteomes" id="UP001230951">
    <property type="component" value="Unassembled WGS sequence"/>
</dbReference>
<accession>A0AAW8DIW4</accession>
<gene>
    <name evidence="2" type="ORF">J2S90_003741</name>
    <name evidence="3" type="ORF">J2S93_003924</name>
</gene>